<dbReference type="GO" id="GO:0005634">
    <property type="term" value="C:nucleus"/>
    <property type="evidence" value="ECO:0007669"/>
    <property type="project" value="UniProtKB-SubCell"/>
</dbReference>
<keyword evidence="2" id="KW-0805">Transcription regulation</keyword>
<sequence length="362" mass="40208">MPIPASIDIDPLEESLDYTPELMRAATNSPTAAVFSPFSNMVPVKSNWGATTQVKEEPVKSEEPWDEDLTNFEFKVPPISSSSPDSLVSQYSPLRLETDNPMPVMRLNLRHTPPRISGVEASTPPHRVKQEPKEEPKSGSDCTESVKSLSSDSKGQSSDYSEPPRKVQRKRGTRKRKATPQSRRLRQENNKRAAARYRAKRKNYVNELEQKVENLTQALDRKETEVAKLQNKNSALSKQIDFFKNLLGKNPGAKAQFAMQMFVCVVAVALGVVVTTGADHGMPMSHHRTLLSVDTGYESCIWSAPLWAQSVWGTGCLDLSALVSTLRILVHLVVVPLIVWVNFTGFEEKKAARHSGTLTVVA</sequence>
<dbReference type="PROSITE" id="PS50217">
    <property type="entry name" value="BZIP"/>
    <property type="match status" value="1"/>
</dbReference>
<dbReference type="Gene3D" id="1.20.5.170">
    <property type="match status" value="1"/>
</dbReference>
<dbReference type="InterPro" id="IPR046347">
    <property type="entry name" value="bZIP_sf"/>
</dbReference>
<evidence type="ECO:0000256" key="4">
    <source>
        <dbReference type="ARBA" id="ARBA00023242"/>
    </source>
</evidence>
<dbReference type="PANTHER" id="PTHR19304">
    <property type="entry name" value="CYCLIC-AMP RESPONSE ELEMENT BINDING PROTEIN"/>
    <property type="match status" value="1"/>
</dbReference>
<dbReference type="InterPro" id="IPR051027">
    <property type="entry name" value="bZIP_transcription_factors"/>
</dbReference>
<dbReference type="SMART" id="SM00338">
    <property type="entry name" value="BRLZ"/>
    <property type="match status" value="1"/>
</dbReference>
<dbReference type="EMBL" id="HBIV01040438">
    <property type="protein sequence ID" value="CAE0676890.1"/>
    <property type="molecule type" value="Transcribed_RNA"/>
</dbReference>
<dbReference type="SUPFAM" id="SSF57959">
    <property type="entry name" value="Leucine zipper domain"/>
    <property type="match status" value="1"/>
</dbReference>
<dbReference type="GO" id="GO:0003700">
    <property type="term" value="F:DNA-binding transcription factor activity"/>
    <property type="evidence" value="ECO:0007669"/>
    <property type="project" value="InterPro"/>
</dbReference>
<organism evidence="8">
    <name type="scientific">Lotharella globosa</name>
    <dbReference type="NCBI Taxonomy" id="91324"/>
    <lineage>
        <taxon>Eukaryota</taxon>
        <taxon>Sar</taxon>
        <taxon>Rhizaria</taxon>
        <taxon>Cercozoa</taxon>
        <taxon>Chlorarachniophyceae</taxon>
        <taxon>Lotharella</taxon>
    </lineage>
</organism>
<feature type="compositionally biased region" description="Basic residues" evidence="5">
    <location>
        <begin position="166"/>
        <end position="178"/>
    </location>
</feature>
<keyword evidence="6" id="KW-1133">Transmembrane helix</keyword>
<dbReference type="InterPro" id="IPR004827">
    <property type="entry name" value="bZIP"/>
</dbReference>
<feature type="compositionally biased region" description="Low complexity" evidence="5">
    <location>
        <begin position="145"/>
        <end position="161"/>
    </location>
</feature>
<dbReference type="AlphaFoldDB" id="A0A7S3ZA20"/>
<feature type="compositionally biased region" description="Basic and acidic residues" evidence="5">
    <location>
        <begin position="128"/>
        <end position="138"/>
    </location>
</feature>
<evidence type="ECO:0000313" key="8">
    <source>
        <dbReference type="EMBL" id="CAE0676890.1"/>
    </source>
</evidence>
<feature type="transmembrane region" description="Helical" evidence="6">
    <location>
        <begin position="328"/>
        <end position="346"/>
    </location>
</feature>
<evidence type="ECO:0000256" key="5">
    <source>
        <dbReference type="SAM" id="MobiDB-lite"/>
    </source>
</evidence>
<evidence type="ECO:0000256" key="2">
    <source>
        <dbReference type="ARBA" id="ARBA00023015"/>
    </source>
</evidence>
<proteinExistence type="predicted"/>
<feature type="transmembrane region" description="Helical" evidence="6">
    <location>
        <begin position="257"/>
        <end position="278"/>
    </location>
</feature>
<evidence type="ECO:0000256" key="1">
    <source>
        <dbReference type="ARBA" id="ARBA00004123"/>
    </source>
</evidence>
<keyword evidence="3" id="KW-0804">Transcription</keyword>
<feature type="region of interest" description="Disordered" evidence="5">
    <location>
        <begin position="105"/>
        <end position="196"/>
    </location>
</feature>
<keyword evidence="6" id="KW-0812">Transmembrane</keyword>
<protein>
    <recommendedName>
        <fullName evidence="7">BZIP domain-containing protein</fullName>
    </recommendedName>
</protein>
<evidence type="ECO:0000256" key="3">
    <source>
        <dbReference type="ARBA" id="ARBA00023163"/>
    </source>
</evidence>
<evidence type="ECO:0000259" key="7">
    <source>
        <dbReference type="PROSITE" id="PS50217"/>
    </source>
</evidence>
<comment type="subcellular location">
    <subcellularLocation>
        <location evidence="1">Nucleus</location>
    </subcellularLocation>
</comment>
<keyword evidence="6" id="KW-0472">Membrane</keyword>
<evidence type="ECO:0000256" key="6">
    <source>
        <dbReference type="SAM" id="Phobius"/>
    </source>
</evidence>
<feature type="domain" description="BZIP" evidence="7">
    <location>
        <begin position="180"/>
        <end position="243"/>
    </location>
</feature>
<gene>
    <name evidence="8" type="ORF">LGLO00237_LOCUS28669</name>
</gene>
<accession>A0A7S3ZA20</accession>
<reference evidence="8" key="1">
    <citation type="submission" date="2021-01" db="EMBL/GenBank/DDBJ databases">
        <authorList>
            <person name="Corre E."/>
            <person name="Pelletier E."/>
            <person name="Niang G."/>
            <person name="Scheremetjew M."/>
            <person name="Finn R."/>
            <person name="Kale V."/>
            <person name="Holt S."/>
            <person name="Cochrane G."/>
            <person name="Meng A."/>
            <person name="Brown T."/>
            <person name="Cohen L."/>
        </authorList>
    </citation>
    <scope>NUCLEOTIDE SEQUENCE</scope>
    <source>
        <strain evidence="8">CCCM811</strain>
    </source>
</reference>
<name>A0A7S3ZA20_9EUKA</name>
<keyword evidence="4" id="KW-0539">Nucleus</keyword>